<dbReference type="Proteomes" id="UP000237105">
    <property type="component" value="Unassembled WGS sequence"/>
</dbReference>
<evidence type="ECO:0000313" key="2">
    <source>
        <dbReference type="Proteomes" id="UP000237105"/>
    </source>
</evidence>
<dbReference type="AlphaFoldDB" id="A0A2P5BSV1"/>
<evidence type="ECO:0000313" key="1">
    <source>
        <dbReference type="EMBL" id="PON51868.1"/>
    </source>
</evidence>
<reference evidence="2" key="1">
    <citation type="submission" date="2016-06" db="EMBL/GenBank/DDBJ databases">
        <title>Parallel loss of symbiosis genes in relatives of nitrogen-fixing non-legume Parasponia.</title>
        <authorList>
            <person name="Van Velzen R."/>
            <person name="Holmer R."/>
            <person name="Bu F."/>
            <person name="Rutten L."/>
            <person name="Van Zeijl A."/>
            <person name="Liu W."/>
            <person name="Santuari L."/>
            <person name="Cao Q."/>
            <person name="Sharma T."/>
            <person name="Shen D."/>
            <person name="Roswanjaya Y."/>
            <person name="Wardhani T."/>
            <person name="Kalhor M.S."/>
            <person name="Jansen J."/>
            <person name="Van den Hoogen J."/>
            <person name="Gungor B."/>
            <person name="Hartog M."/>
            <person name="Hontelez J."/>
            <person name="Verver J."/>
            <person name="Yang W.-C."/>
            <person name="Schijlen E."/>
            <person name="Repin R."/>
            <person name="Schilthuizen M."/>
            <person name="Schranz E."/>
            <person name="Heidstra R."/>
            <person name="Miyata K."/>
            <person name="Fedorova E."/>
            <person name="Kohlen W."/>
            <person name="Bisseling T."/>
            <person name="Smit S."/>
            <person name="Geurts R."/>
        </authorList>
    </citation>
    <scope>NUCLEOTIDE SEQUENCE [LARGE SCALE GENOMIC DNA]</scope>
    <source>
        <strain evidence="2">cv. WU1-14</strain>
    </source>
</reference>
<proteinExistence type="predicted"/>
<gene>
    <name evidence="1" type="ORF">PanWU01x14_212810</name>
</gene>
<dbReference type="EMBL" id="JXTB01000227">
    <property type="protein sequence ID" value="PON51868.1"/>
    <property type="molecule type" value="Genomic_DNA"/>
</dbReference>
<sequence length="69" mass="7988">MSTWQADFDGRPRWKYLQISRTSQTYVPNPLAKISPLKLLESSIRSLEESRFSFPIKYPSNVQHSSSKA</sequence>
<comment type="caution">
    <text evidence="1">The sequence shown here is derived from an EMBL/GenBank/DDBJ whole genome shotgun (WGS) entry which is preliminary data.</text>
</comment>
<keyword evidence="2" id="KW-1185">Reference proteome</keyword>
<dbReference type="OrthoDB" id="10473105at2759"/>
<accession>A0A2P5BSV1</accession>
<organism evidence="1 2">
    <name type="scientific">Parasponia andersonii</name>
    <name type="common">Sponia andersonii</name>
    <dbReference type="NCBI Taxonomy" id="3476"/>
    <lineage>
        <taxon>Eukaryota</taxon>
        <taxon>Viridiplantae</taxon>
        <taxon>Streptophyta</taxon>
        <taxon>Embryophyta</taxon>
        <taxon>Tracheophyta</taxon>
        <taxon>Spermatophyta</taxon>
        <taxon>Magnoliopsida</taxon>
        <taxon>eudicotyledons</taxon>
        <taxon>Gunneridae</taxon>
        <taxon>Pentapetalae</taxon>
        <taxon>rosids</taxon>
        <taxon>fabids</taxon>
        <taxon>Rosales</taxon>
        <taxon>Cannabaceae</taxon>
        <taxon>Parasponia</taxon>
    </lineage>
</organism>
<name>A0A2P5BSV1_PARAD</name>
<protein>
    <submittedName>
        <fullName evidence="1">Uncharacterized protein</fullName>
    </submittedName>
</protein>